<dbReference type="SMART" id="SM00220">
    <property type="entry name" value="S_TKc"/>
    <property type="match status" value="1"/>
</dbReference>
<gene>
    <name evidence="4" type="ORF">IFM89_005944</name>
</gene>
<dbReference type="PANTHER" id="PTHR48014">
    <property type="entry name" value="SERINE/THREONINE-PROTEIN KINASE FRAY2"/>
    <property type="match status" value="1"/>
</dbReference>
<dbReference type="PROSITE" id="PS00107">
    <property type="entry name" value="PROTEIN_KINASE_ATP"/>
    <property type="match status" value="1"/>
</dbReference>
<dbReference type="AlphaFoldDB" id="A0A835IAW3"/>
<evidence type="ECO:0000313" key="5">
    <source>
        <dbReference type="Proteomes" id="UP000631114"/>
    </source>
</evidence>
<dbReference type="SUPFAM" id="SSF56112">
    <property type="entry name" value="Protein kinase-like (PK-like)"/>
    <property type="match status" value="1"/>
</dbReference>
<dbReference type="Pfam" id="PF00069">
    <property type="entry name" value="Pkinase"/>
    <property type="match status" value="1"/>
</dbReference>
<feature type="binding site" evidence="2">
    <location>
        <position position="55"/>
    </location>
    <ligand>
        <name>ATP</name>
        <dbReference type="ChEBI" id="CHEBI:30616"/>
    </ligand>
</feature>
<sequence>MVHSKKQGDVASSVEKRNYPVHPEAYTLYEEIGKGAGAYVYRAVCKPFEEIVAIKILDFEHGDINKYANEAQLMRLVEHPNVVKAHCSFVNEHDLWVVMPFMDGGSCLHILKAAYTEGFKEEAIIATVLHEVLKGLEYLHQIGQIHRDVKAGNILVNSHGEIKLGDFGVSACLFDSCDRLHTRNSIVGTPCWMAPEVVENLHGYDFKADIWSFGITALELAHGHAPFSKYPPVKVFLMTLQHAPPGLDYPRDRKFSKSFKQMIAMCLVKDPLKRPSAKKLLRHPFFKHCKSRESVVHTLLEGLPTLGERLKALKMREADMIAQEWKKEEISQNEYKRGISDWNFNVEDVKAQAALIQDVEETLSEKYQEIGLDTVKQPAEDNSFSVGHYLKDNDADNENVKVLRTKADALSFGEENINVWEWIVRFGLKREFWTKVIISRFGGSVRNPFSDKKHIGAQNVVDCNGTVVPNAVGPSSAKLPGMHLVYFVFSANVDDLDKKPEGRVVQKRGRFKVTSEDVDLEKVHPSPVLQKALGGQVSRTTVFQLAQKGHEISFMGAHFNFLSFSDISSITK</sequence>
<comment type="similarity">
    <text evidence="1">Belongs to the protein kinase superfamily. STE Ser/Thr protein kinase family. STE20 subfamily.</text>
</comment>
<keyword evidence="5" id="KW-1185">Reference proteome</keyword>
<dbReference type="GO" id="GO:0043539">
    <property type="term" value="F:protein serine/threonine kinase activator activity"/>
    <property type="evidence" value="ECO:0007669"/>
    <property type="project" value="InterPro"/>
</dbReference>
<dbReference type="GO" id="GO:0004672">
    <property type="term" value="F:protein kinase activity"/>
    <property type="evidence" value="ECO:0007669"/>
    <property type="project" value="InterPro"/>
</dbReference>
<keyword evidence="2" id="KW-0067">ATP-binding</keyword>
<dbReference type="OrthoDB" id="248923at2759"/>
<dbReference type="InterPro" id="IPR011009">
    <property type="entry name" value="Kinase-like_dom_sf"/>
</dbReference>
<proteinExistence type="inferred from homology"/>
<dbReference type="PROSITE" id="PS50011">
    <property type="entry name" value="PROTEIN_KINASE_DOM"/>
    <property type="match status" value="1"/>
</dbReference>
<dbReference type="EMBL" id="JADFTS010000003">
    <property type="protein sequence ID" value="KAF9613173.1"/>
    <property type="molecule type" value="Genomic_DNA"/>
</dbReference>
<dbReference type="Gene3D" id="1.10.510.10">
    <property type="entry name" value="Transferase(Phosphotransferase) domain 1"/>
    <property type="match status" value="1"/>
</dbReference>
<organism evidence="4 5">
    <name type="scientific">Coptis chinensis</name>
    <dbReference type="NCBI Taxonomy" id="261450"/>
    <lineage>
        <taxon>Eukaryota</taxon>
        <taxon>Viridiplantae</taxon>
        <taxon>Streptophyta</taxon>
        <taxon>Embryophyta</taxon>
        <taxon>Tracheophyta</taxon>
        <taxon>Spermatophyta</taxon>
        <taxon>Magnoliopsida</taxon>
        <taxon>Ranunculales</taxon>
        <taxon>Ranunculaceae</taxon>
        <taxon>Coptidoideae</taxon>
        <taxon>Coptis</taxon>
    </lineage>
</organism>
<dbReference type="FunFam" id="1.10.510.10:FF:000947">
    <property type="entry name" value="serine/threonine-protein kinase OSR1"/>
    <property type="match status" value="1"/>
</dbReference>
<dbReference type="Proteomes" id="UP000631114">
    <property type="component" value="Unassembled WGS sequence"/>
</dbReference>
<name>A0A835IAW3_9MAGN</name>
<dbReference type="FunFam" id="3.30.200.20:FF:000099">
    <property type="entry name" value="Serine/threonine-protein kinase BLUS1"/>
    <property type="match status" value="1"/>
</dbReference>
<evidence type="ECO:0000313" key="4">
    <source>
        <dbReference type="EMBL" id="KAF9613173.1"/>
    </source>
</evidence>
<accession>A0A835IAW3</accession>
<dbReference type="PANTHER" id="PTHR48014:SF24">
    <property type="entry name" value="PROTEIN KINASE SUPERFAMILY PROTEIN"/>
    <property type="match status" value="1"/>
</dbReference>
<evidence type="ECO:0000256" key="2">
    <source>
        <dbReference type="PROSITE-ProRule" id="PRU10141"/>
    </source>
</evidence>
<dbReference type="Gene3D" id="3.30.200.20">
    <property type="entry name" value="Phosphorylase Kinase, domain 1"/>
    <property type="match status" value="1"/>
</dbReference>
<keyword evidence="2" id="KW-0547">Nucleotide-binding</keyword>
<dbReference type="InterPro" id="IPR017441">
    <property type="entry name" value="Protein_kinase_ATP_BS"/>
</dbReference>
<protein>
    <recommendedName>
        <fullName evidence="3">Protein kinase domain-containing protein</fullName>
    </recommendedName>
</protein>
<evidence type="ECO:0000256" key="1">
    <source>
        <dbReference type="ARBA" id="ARBA00008874"/>
    </source>
</evidence>
<dbReference type="GO" id="GO:0005524">
    <property type="term" value="F:ATP binding"/>
    <property type="evidence" value="ECO:0007669"/>
    <property type="project" value="UniProtKB-UniRule"/>
</dbReference>
<feature type="domain" description="Protein kinase" evidence="3">
    <location>
        <begin position="26"/>
        <end position="286"/>
    </location>
</feature>
<reference evidence="4 5" key="1">
    <citation type="submission" date="2020-10" db="EMBL/GenBank/DDBJ databases">
        <title>The Coptis chinensis genome and diversification of protoberbering-type alkaloids.</title>
        <authorList>
            <person name="Wang B."/>
            <person name="Shu S."/>
            <person name="Song C."/>
            <person name="Liu Y."/>
        </authorList>
    </citation>
    <scope>NUCLEOTIDE SEQUENCE [LARGE SCALE GENOMIC DNA]</scope>
    <source>
        <strain evidence="4">HL-2020</strain>
        <tissue evidence="4">Leaf</tissue>
    </source>
</reference>
<dbReference type="InterPro" id="IPR047173">
    <property type="entry name" value="STRAD_A/B-like"/>
</dbReference>
<comment type="caution">
    <text evidence="4">The sequence shown here is derived from an EMBL/GenBank/DDBJ whole genome shotgun (WGS) entry which is preliminary data.</text>
</comment>
<dbReference type="InterPro" id="IPR000719">
    <property type="entry name" value="Prot_kinase_dom"/>
</dbReference>
<evidence type="ECO:0000259" key="3">
    <source>
        <dbReference type="PROSITE" id="PS50011"/>
    </source>
</evidence>